<sequence length="84" mass="10166">VDSNLYKKAYFLSRRGLQELDLVFTPFVEVRFSKLNQEDKVSFLELLENNDMDLMDWIINEKPTPREFNNIVIQVKDYLKHERK</sequence>
<accession>A0A381N7H6</accession>
<dbReference type="AlphaFoldDB" id="A0A381N7H6"/>
<dbReference type="Pfam" id="PF03937">
    <property type="entry name" value="Sdh5"/>
    <property type="match status" value="1"/>
</dbReference>
<feature type="non-terminal residue" evidence="4">
    <location>
        <position position="1"/>
    </location>
</feature>
<dbReference type="PANTHER" id="PTHR39585">
    <property type="entry name" value="FAD ASSEMBLY FACTOR SDHE"/>
    <property type="match status" value="1"/>
</dbReference>
<keyword evidence="3" id="KW-0143">Chaperone</keyword>
<organism evidence="4">
    <name type="scientific">marine metagenome</name>
    <dbReference type="NCBI Taxonomy" id="408172"/>
    <lineage>
        <taxon>unclassified sequences</taxon>
        <taxon>metagenomes</taxon>
        <taxon>ecological metagenomes</taxon>
    </lineage>
</organism>
<proteinExistence type="predicted"/>
<dbReference type="EMBL" id="UINC01000177">
    <property type="protein sequence ID" value="SUZ50586.1"/>
    <property type="molecule type" value="Genomic_DNA"/>
</dbReference>
<dbReference type="PANTHER" id="PTHR39585:SF1">
    <property type="entry name" value="FAD ASSEMBLY FACTOR SDHE"/>
    <property type="match status" value="1"/>
</dbReference>
<gene>
    <name evidence="4" type="ORF">METZ01_LOCUS3440</name>
</gene>
<evidence type="ECO:0000256" key="1">
    <source>
        <dbReference type="ARBA" id="ARBA00004496"/>
    </source>
</evidence>
<dbReference type="GO" id="GO:0006105">
    <property type="term" value="P:succinate metabolic process"/>
    <property type="evidence" value="ECO:0007669"/>
    <property type="project" value="TreeGrafter"/>
</dbReference>
<evidence type="ECO:0000256" key="3">
    <source>
        <dbReference type="ARBA" id="ARBA00023186"/>
    </source>
</evidence>
<evidence type="ECO:0008006" key="5">
    <source>
        <dbReference type="Google" id="ProtNLM"/>
    </source>
</evidence>
<dbReference type="InterPro" id="IPR005631">
    <property type="entry name" value="SDH"/>
</dbReference>
<comment type="subcellular location">
    <subcellularLocation>
        <location evidence="1">Cytoplasm</location>
    </subcellularLocation>
</comment>
<reference evidence="4" key="1">
    <citation type="submission" date="2018-05" db="EMBL/GenBank/DDBJ databases">
        <authorList>
            <person name="Lanie J.A."/>
            <person name="Ng W.-L."/>
            <person name="Kazmierczak K.M."/>
            <person name="Andrzejewski T.M."/>
            <person name="Davidsen T.M."/>
            <person name="Wayne K.J."/>
            <person name="Tettelin H."/>
            <person name="Glass J.I."/>
            <person name="Rusch D."/>
            <person name="Podicherti R."/>
            <person name="Tsui H.-C.T."/>
            <person name="Winkler M.E."/>
        </authorList>
    </citation>
    <scope>NUCLEOTIDE SEQUENCE</scope>
</reference>
<protein>
    <recommendedName>
        <fullName evidence="5">FAD assembly factor SdhE</fullName>
    </recommendedName>
</protein>
<dbReference type="InterPro" id="IPR050531">
    <property type="entry name" value="SdhE_FAD_assembly_factor"/>
</dbReference>
<dbReference type="Gene3D" id="1.10.150.250">
    <property type="entry name" value="Flavinator of succinate dehydrogenase"/>
    <property type="match status" value="1"/>
</dbReference>
<dbReference type="InterPro" id="IPR036714">
    <property type="entry name" value="SDH_sf"/>
</dbReference>
<dbReference type="GO" id="GO:0005737">
    <property type="term" value="C:cytoplasm"/>
    <property type="evidence" value="ECO:0007669"/>
    <property type="project" value="UniProtKB-SubCell"/>
</dbReference>
<evidence type="ECO:0000313" key="4">
    <source>
        <dbReference type="EMBL" id="SUZ50586.1"/>
    </source>
</evidence>
<evidence type="ECO:0000256" key="2">
    <source>
        <dbReference type="ARBA" id="ARBA00022490"/>
    </source>
</evidence>
<keyword evidence="2" id="KW-0963">Cytoplasm</keyword>
<name>A0A381N7H6_9ZZZZ</name>
<dbReference type="SUPFAM" id="SSF109910">
    <property type="entry name" value="YgfY-like"/>
    <property type="match status" value="1"/>
</dbReference>